<gene>
    <name evidence="2" type="ORF">CDV31_016428</name>
</gene>
<dbReference type="Proteomes" id="UP000288429">
    <property type="component" value="Unassembled WGS sequence"/>
</dbReference>
<dbReference type="InterPro" id="IPR052895">
    <property type="entry name" value="HetReg/Transcr_Mod"/>
</dbReference>
<proteinExistence type="predicted"/>
<dbReference type="PANTHER" id="PTHR24148:SF73">
    <property type="entry name" value="HET DOMAIN PROTEIN (AFU_ORTHOLOGUE AFUA_8G01020)"/>
    <property type="match status" value="1"/>
</dbReference>
<name>A0A428S8S2_9HYPO</name>
<protein>
    <recommendedName>
        <fullName evidence="1">Heterokaryon incompatibility domain-containing protein</fullName>
    </recommendedName>
</protein>
<dbReference type="InterPro" id="IPR010730">
    <property type="entry name" value="HET"/>
</dbReference>
<reference evidence="2 3" key="1">
    <citation type="submission" date="2017-06" db="EMBL/GenBank/DDBJ databases">
        <title>Cmopartive genomic analysis of Ambrosia Fusariam Clade fungi.</title>
        <authorList>
            <person name="Stajich J.E."/>
            <person name="Carrillo J."/>
            <person name="Kijimoto T."/>
            <person name="Eskalen A."/>
            <person name="O'Donnell K."/>
            <person name="Kasson M."/>
        </authorList>
    </citation>
    <scope>NUCLEOTIDE SEQUENCE [LARGE SCALE GENOMIC DNA]</scope>
    <source>
        <strain evidence="2 3">NRRL 20438</strain>
    </source>
</reference>
<dbReference type="AlphaFoldDB" id="A0A428S8S2"/>
<sequence length="709" mass="81717">MSSRTEDDLGDTLAEILSRKTTSIVDQLLDIQKYTIGEPKVRRFIRKLECFKLEPFDPDKHGISPTKKQINGIPALCSKPEVALRRCPVDAYDSDPENDYVAISYTWKRCESEEHAQGSYLIEDRPEEYDLSNLRSKRPRQGQFQPSTVRDCVFRRVLGFMQHRGVDLLWIDAYSVNQGNDNEKQIGVQAMHLVYSYSKHPVALLARPIESNRELEVLFEIMNGLILREEGSKVLSEVGTTSYKVFCRQKAWKAMQLLESMTKDRWWTRAWTFQENYRGLRTMTLLIPYTQEVSLQARHQQSFERIEGDLCVRSWTLLTEATKLCQAYRDLNPLHEGEKKTIDGILSAMGKYAGRLRKDEPMYPTIISDIAKRGTEFPWDRLDIIANTCWYPVSLNTLALRKSNFSLSLSILAQCLLNGEVMVDGHTESDATLDGKPFDCTVIDFIYKCSLRRYISLRTKGSLTYNRGCRYPNVTFRREGLQTWGHLWKLGPILDYQTICSYSVSDKPEDRWLSQTERRDLIGLRNVLNDRYGREAERLLNQLDELLDIAFDMGESKDIKSLPFKLEHPLRMATELVTRAREGSKLRLAELWDPHASGSPPNRRKYRAVFLHEDEGPGGRAQSGPCGATEAYIFTALDYVPPQTEKNRVDNNRHVSMKVEVAGSALVLAKEPTTPLLIKGWTLGFCDFTYCERESVLFRWPRVFEDVYI</sequence>
<accession>A0A428S8S2</accession>
<comment type="caution">
    <text evidence="2">The sequence shown here is derived from an EMBL/GenBank/DDBJ whole genome shotgun (WGS) entry which is preliminary data.</text>
</comment>
<keyword evidence="3" id="KW-1185">Reference proteome</keyword>
<dbReference type="PANTHER" id="PTHR24148">
    <property type="entry name" value="ANKYRIN REPEAT DOMAIN-CONTAINING PROTEIN 39 HOMOLOG-RELATED"/>
    <property type="match status" value="1"/>
</dbReference>
<dbReference type="EMBL" id="NIZV01000537">
    <property type="protein sequence ID" value="RSL86220.1"/>
    <property type="molecule type" value="Genomic_DNA"/>
</dbReference>
<evidence type="ECO:0000313" key="2">
    <source>
        <dbReference type="EMBL" id="RSL86220.1"/>
    </source>
</evidence>
<organism evidence="2 3">
    <name type="scientific">Fusarium ambrosium</name>
    <dbReference type="NCBI Taxonomy" id="131363"/>
    <lineage>
        <taxon>Eukaryota</taxon>
        <taxon>Fungi</taxon>
        <taxon>Dikarya</taxon>
        <taxon>Ascomycota</taxon>
        <taxon>Pezizomycotina</taxon>
        <taxon>Sordariomycetes</taxon>
        <taxon>Hypocreomycetidae</taxon>
        <taxon>Hypocreales</taxon>
        <taxon>Nectriaceae</taxon>
        <taxon>Fusarium</taxon>
        <taxon>Fusarium solani species complex</taxon>
    </lineage>
</organism>
<evidence type="ECO:0000259" key="1">
    <source>
        <dbReference type="Pfam" id="PF06985"/>
    </source>
</evidence>
<feature type="domain" description="Heterokaryon incompatibility" evidence="1">
    <location>
        <begin position="100"/>
        <end position="275"/>
    </location>
</feature>
<dbReference type="Pfam" id="PF06985">
    <property type="entry name" value="HET"/>
    <property type="match status" value="1"/>
</dbReference>
<evidence type="ECO:0000313" key="3">
    <source>
        <dbReference type="Proteomes" id="UP000288429"/>
    </source>
</evidence>